<gene>
    <name evidence="1" type="ORF">ACPOL_1545</name>
</gene>
<keyword evidence="2" id="KW-1185">Reference proteome</keyword>
<evidence type="ECO:0000313" key="2">
    <source>
        <dbReference type="Proteomes" id="UP000253606"/>
    </source>
</evidence>
<dbReference type="Proteomes" id="UP000253606">
    <property type="component" value="Chromosome"/>
</dbReference>
<reference evidence="1 2" key="1">
    <citation type="journal article" date="2018" name="Front. Microbiol.">
        <title>Hydrolytic Capabilities as a Key to Environmental Success: Chitinolytic and Cellulolytic Acidobacteria From Acidic Sub-arctic Soils and Boreal Peatlands.</title>
        <authorList>
            <person name="Belova S.E."/>
            <person name="Ravin N.V."/>
            <person name="Pankratov T.A."/>
            <person name="Rakitin A.L."/>
            <person name="Ivanova A.A."/>
            <person name="Beletsky A.V."/>
            <person name="Mardanov A.V."/>
            <person name="Sinninghe Damste J.S."/>
            <person name="Dedysh S.N."/>
        </authorList>
    </citation>
    <scope>NUCLEOTIDE SEQUENCE [LARGE SCALE GENOMIC DNA]</scope>
    <source>
        <strain evidence="1 2">SBC82</strain>
    </source>
</reference>
<protein>
    <submittedName>
        <fullName evidence="1">Uncharacterized protein</fullName>
    </submittedName>
</protein>
<dbReference type="KEGG" id="abas:ACPOL_1545"/>
<evidence type="ECO:0000313" key="1">
    <source>
        <dbReference type="EMBL" id="AXC10891.1"/>
    </source>
</evidence>
<accession>A0A2Z5FVL5</accession>
<dbReference type="EMBL" id="CP030840">
    <property type="protein sequence ID" value="AXC10891.1"/>
    <property type="molecule type" value="Genomic_DNA"/>
</dbReference>
<dbReference type="AlphaFoldDB" id="A0A2Z5FVL5"/>
<proteinExistence type="predicted"/>
<name>A0A2Z5FVL5_9BACT</name>
<sequence length="52" mass="5764">MMRFDLLVAAGRGDLGALALTDSTVNKHLLSPAGISPVRRIRMWHQTLELSF</sequence>
<organism evidence="1 2">
    <name type="scientific">Acidisarcina polymorpha</name>
    <dbReference type="NCBI Taxonomy" id="2211140"/>
    <lineage>
        <taxon>Bacteria</taxon>
        <taxon>Pseudomonadati</taxon>
        <taxon>Acidobacteriota</taxon>
        <taxon>Terriglobia</taxon>
        <taxon>Terriglobales</taxon>
        <taxon>Acidobacteriaceae</taxon>
        <taxon>Acidisarcina</taxon>
    </lineage>
</organism>